<accession>A0ACB9I2X4</accession>
<name>A0ACB9I2X4_9ASTR</name>
<dbReference type="EMBL" id="CM042027">
    <property type="protein sequence ID" value="KAI3801835.1"/>
    <property type="molecule type" value="Genomic_DNA"/>
</dbReference>
<proteinExistence type="predicted"/>
<evidence type="ECO:0000313" key="1">
    <source>
        <dbReference type="EMBL" id="KAI3801835.1"/>
    </source>
</evidence>
<comment type="caution">
    <text evidence="1">The sequence shown here is derived from an EMBL/GenBank/DDBJ whole genome shotgun (WGS) entry which is preliminary data.</text>
</comment>
<sequence>MASTRLNNIEASAEQLCYVPCNFCNFVLAVGVPCNKLFDNDIVKVRCGHCTNLLPVNMGMVAGFYHCHPNSTSQDSSSSRLDDQLLKNTSTNSTVDLGLSSKYISMNDPKTVLGTFSTYSDAGDGQ</sequence>
<reference evidence="2" key="1">
    <citation type="journal article" date="2022" name="Mol. Ecol. Resour.">
        <title>The genomes of chicory, endive, great burdock and yacon provide insights into Asteraceae palaeo-polyploidization history and plant inulin production.</title>
        <authorList>
            <person name="Fan W."/>
            <person name="Wang S."/>
            <person name="Wang H."/>
            <person name="Wang A."/>
            <person name="Jiang F."/>
            <person name="Liu H."/>
            <person name="Zhao H."/>
            <person name="Xu D."/>
            <person name="Zhang Y."/>
        </authorList>
    </citation>
    <scope>NUCLEOTIDE SEQUENCE [LARGE SCALE GENOMIC DNA]</scope>
    <source>
        <strain evidence="2">cv. Yunnan</strain>
    </source>
</reference>
<organism evidence="1 2">
    <name type="scientific">Smallanthus sonchifolius</name>
    <dbReference type="NCBI Taxonomy" id="185202"/>
    <lineage>
        <taxon>Eukaryota</taxon>
        <taxon>Viridiplantae</taxon>
        <taxon>Streptophyta</taxon>
        <taxon>Embryophyta</taxon>
        <taxon>Tracheophyta</taxon>
        <taxon>Spermatophyta</taxon>
        <taxon>Magnoliopsida</taxon>
        <taxon>eudicotyledons</taxon>
        <taxon>Gunneridae</taxon>
        <taxon>Pentapetalae</taxon>
        <taxon>asterids</taxon>
        <taxon>campanulids</taxon>
        <taxon>Asterales</taxon>
        <taxon>Asteraceae</taxon>
        <taxon>Asteroideae</taxon>
        <taxon>Heliantheae alliance</taxon>
        <taxon>Millerieae</taxon>
        <taxon>Smallanthus</taxon>
    </lineage>
</organism>
<keyword evidence="2" id="KW-1185">Reference proteome</keyword>
<reference evidence="1 2" key="2">
    <citation type="journal article" date="2022" name="Mol. Ecol. Resour.">
        <title>The genomes of chicory, endive, great burdock and yacon provide insights into Asteraceae paleo-polyploidization history and plant inulin production.</title>
        <authorList>
            <person name="Fan W."/>
            <person name="Wang S."/>
            <person name="Wang H."/>
            <person name="Wang A."/>
            <person name="Jiang F."/>
            <person name="Liu H."/>
            <person name="Zhao H."/>
            <person name="Xu D."/>
            <person name="Zhang Y."/>
        </authorList>
    </citation>
    <scope>NUCLEOTIDE SEQUENCE [LARGE SCALE GENOMIC DNA]</scope>
    <source>
        <strain evidence="2">cv. Yunnan</strain>
        <tissue evidence="1">Leaves</tissue>
    </source>
</reference>
<evidence type="ECO:0000313" key="2">
    <source>
        <dbReference type="Proteomes" id="UP001056120"/>
    </source>
</evidence>
<gene>
    <name evidence="1" type="ORF">L1987_29952</name>
</gene>
<dbReference type="Proteomes" id="UP001056120">
    <property type="component" value="Linkage Group LG10"/>
</dbReference>
<protein>
    <submittedName>
        <fullName evidence="1">Uncharacterized protein</fullName>
    </submittedName>
</protein>